<proteinExistence type="predicted"/>
<comment type="caution">
    <text evidence="1">The sequence shown here is derived from an EMBL/GenBank/DDBJ whole genome shotgun (WGS) entry which is preliminary data.</text>
</comment>
<reference evidence="1 2" key="1">
    <citation type="submission" date="2015-06" db="EMBL/GenBank/DDBJ databases">
        <title>Draft genome sequencing of a biphenyl-degrading bacterium, Janthinobacterium lividum MEG1.</title>
        <authorList>
            <person name="Shimodaira J."/>
            <person name="Hatta T."/>
        </authorList>
    </citation>
    <scope>NUCLEOTIDE SEQUENCE [LARGE SCALE GENOMIC DNA]</scope>
    <source>
        <strain evidence="1 2">MEG1</strain>
    </source>
</reference>
<sequence length="152" mass="17250">MDTAEVSYEQAALVSYTRAVLKGGWTWSNVEFQGGNFWIRTKIEDVTGFEKLAYAIHDFEVWCSRPGECAPVSKDMQKELNRMMAGQFQLSSCGNQTYAIRGLVKQGGRRYYKVSRTEVEEGTAQPKLPMTGYIPTRRKNGTHVGMFWSRGC</sequence>
<dbReference type="EMBL" id="LFKP01000008">
    <property type="protein sequence ID" value="OHV96121.1"/>
    <property type="molecule type" value="Genomic_DNA"/>
</dbReference>
<dbReference type="AlphaFoldDB" id="A0A1S1U8N0"/>
<accession>A0A1S1U8N0</accession>
<evidence type="ECO:0000313" key="2">
    <source>
        <dbReference type="Proteomes" id="UP000179840"/>
    </source>
</evidence>
<name>A0A1S1U8N0_9BURK</name>
<gene>
    <name evidence="1" type="ORF">AKG95_14965</name>
</gene>
<evidence type="ECO:0000313" key="1">
    <source>
        <dbReference type="EMBL" id="OHV96121.1"/>
    </source>
</evidence>
<organism evidence="1 2">
    <name type="scientific">Janthinobacterium lividum</name>
    <dbReference type="NCBI Taxonomy" id="29581"/>
    <lineage>
        <taxon>Bacteria</taxon>
        <taxon>Pseudomonadati</taxon>
        <taxon>Pseudomonadota</taxon>
        <taxon>Betaproteobacteria</taxon>
        <taxon>Burkholderiales</taxon>
        <taxon>Oxalobacteraceae</taxon>
        <taxon>Janthinobacterium</taxon>
    </lineage>
</organism>
<protein>
    <submittedName>
        <fullName evidence="1">Uncharacterized protein</fullName>
    </submittedName>
</protein>
<dbReference type="Proteomes" id="UP000179840">
    <property type="component" value="Unassembled WGS sequence"/>
</dbReference>